<keyword evidence="3" id="KW-1185">Reference proteome</keyword>
<sequence>MIDRQLAKAIMESVTQIPRRAEQHDQRELGATFVDIGPLFAGLKRPEHQVMYGRRGTGKTHALGKLQNHLADQGVCVCYLDMRTVGSAGGIYSDPWSSLAERATPLLVDVVEALHNSLTDYALELLSTDQDVTALFSALDNLGDAATEVEVVGSTEVEETRQNSEQTKGSKKLKLSPLRPSLDLELGSTSDKSRSRSARFKVSGDVRFTVKFGPLAKAMARVVRAIPGRRIWLLLDEWSALPIELQPFLADLLRRALFPVQGVVVKIAAVERRSAFCIRGEQRDYLGIELGADVSQDINLDDYLVFSQGDSRATEFFGDLFLRHAAAISEDVAEAFPLDANGRRKFIWALFASTSAFEEAIQAAEGVPRDGINIVSLALQRASSQTGIEIDDIRYAARAWFLRDKEGAIRSDKMASRALMHIVKFAAERRKRFFLIERGHDSNHEVIQALYDARVIHLINSSVGAGGAYDLFALDYGGYVNLLSFHEASTAWRDEWAENWVDYDPARSATVREAILRVSDLREKPQISADEPL</sequence>
<organism evidence="2 3">
    <name type="scientific">Actinomadura fulvescens</name>
    <dbReference type="NCBI Taxonomy" id="46160"/>
    <lineage>
        <taxon>Bacteria</taxon>
        <taxon>Bacillati</taxon>
        <taxon>Actinomycetota</taxon>
        <taxon>Actinomycetes</taxon>
        <taxon>Streptosporangiales</taxon>
        <taxon>Thermomonosporaceae</taxon>
        <taxon>Actinomadura</taxon>
    </lineage>
</organism>
<accession>A0ABN3PIK0</accession>
<evidence type="ECO:0000313" key="3">
    <source>
        <dbReference type="Proteomes" id="UP001501509"/>
    </source>
</evidence>
<dbReference type="Proteomes" id="UP001501509">
    <property type="component" value="Unassembled WGS sequence"/>
</dbReference>
<dbReference type="SUPFAM" id="SSF52540">
    <property type="entry name" value="P-loop containing nucleoside triphosphate hydrolases"/>
    <property type="match status" value="1"/>
</dbReference>
<proteinExistence type="predicted"/>
<dbReference type="InterPro" id="IPR056955">
    <property type="entry name" value="ORC-CDC6-like"/>
</dbReference>
<reference evidence="2 3" key="1">
    <citation type="journal article" date="2019" name="Int. J. Syst. Evol. Microbiol.">
        <title>The Global Catalogue of Microorganisms (GCM) 10K type strain sequencing project: providing services to taxonomists for standard genome sequencing and annotation.</title>
        <authorList>
            <consortium name="The Broad Institute Genomics Platform"/>
            <consortium name="The Broad Institute Genome Sequencing Center for Infectious Disease"/>
            <person name="Wu L."/>
            <person name="Ma J."/>
        </authorList>
    </citation>
    <scope>NUCLEOTIDE SEQUENCE [LARGE SCALE GENOMIC DNA]</scope>
    <source>
        <strain evidence="2 3">JCM 6833</strain>
    </source>
</reference>
<feature type="region of interest" description="Disordered" evidence="1">
    <location>
        <begin position="153"/>
        <end position="174"/>
    </location>
</feature>
<dbReference type="InterPro" id="IPR027417">
    <property type="entry name" value="P-loop_NTPase"/>
</dbReference>
<protein>
    <submittedName>
        <fullName evidence="2">Uncharacterized protein</fullName>
    </submittedName>
</protein>
<dbReference type="Pfam" id="PF24389">
    <property type="entry name" value="ORC-CDC6-like"/>
    <property type="match status" value="1"/>
</dbReference>
<evidence type="ECO:0000256" key="1">
    <source>
        <dbReference type="SAM" id="MobiDB-lite"/>
    </source>
</evidence>
<name>A0ABN3PIK0_9ACTN</name>
<gene>
    <name evidence="2" type="ORF">GCM10010411_20650</name>
</gene>
<dbReference type="EMBL" id="BAAATD010000002">
    <property type="protein sequence ID" value="GAA2587682.1"/>
    <property type="molecule type" value="Genomic_DNA"/>
</dbReference>
<evidence type="ECO:0000313" key="2">
    <source>
        <dbReference type="EMBL" id="GAA2587682.1"/>
    </source>
</evidence>
<comment type="caution">
    <text evidence="2">The sequence shown here is derived from an EMBL/GenBank/DDBJ whole genome shotgun (WGS) entry which is preliminary data.</text>
</comment>